<proteinExistence type="predicted"/>
<feature type="region of interest" description="Disordered" evidence="1">
    <location>
        <begin position="97"/>
        <end position="140"/>
    </location>
</feature>
<dbReference type="AlphaFoldDB" id="A0A7J7XC04"/>
<feature type="compositionally biased region" description="Low complexity" evidence="1">
    <location>
        <begin position="97"/>
        <end position="107"/>
    </location>
</feature>
<organism evidence="2 3">
    <name type="scientific">Pipistrellus kuhlii</name>
    <name type="common">Kuhl's pipistrelle</name>
    <dbReference type="NCBI Taxonomy" id="59472"/>
    <lineage>
        <taxon>Eukaryota</taxon>
        <taxon>Metazoa</taxon>
        <taxon>Chordata</taxon>
        <taxon>Craniata</taxon>
        <taxon>Vertebrata</taxon>
        <taxon>Euteleostomi</taxon>
        <taxon>Mammalia</taxon>
        <taxon>Eutheria</taxon>
        <taxon>Laurasiatheria</taxon>
        <taxon>Chiroptera</taxon>
        <taxon>Yangochiroptera</taxon>
        <taxon>Vespertilionidae</taxon>
        <taxon>Pipistrellus</taxon>
    </lineage>
</organism>
<dbReference type="EMBL" id="JACAGB010000008">
    <property type="protein sequence ID" value="KAF6346926.1"/>
    <property type="molecule type" value="Genomic_DNA"/>
</dbReference>
<gene>
    <name evidence="2" type="ORF">mPipKuh1_010660</name>
</gene>
<reference evidence="2 3" key="1">
    <citation type="journal article" date="2020" name="Nature">
        <title>Six reference-quality genomes reveal evolution of bat adaptations.</title>
        <authorList>
            <person name="Jebb D."/>
            <person name="Huang Z."/>
            <person name="Pippel M."/>
            <person name="Hughes G.M."/>
            <person name="Lavrichenko K."/>
            <person name="Devanna P."/>
            <person name="Winkler S."/>
            <person name="Jermiin L.S."/>
            <person name="Skirmuntt E.C."/>
            <person name="Katzourakis A."/>
            <person name="Burkitt-Gray L."/>
            <person name="Ray D.A."/>
            <person name="Sullivan K.A.M."/>
            <person name="Roscito J.G."/>
            <person name="Kirilenko B.M."/>
            <person name="Davalos L.M."/>
            <person name="Corthals A.P."/>
            <person name="Power M.L."/>
            <person name="Jones G."/>
            <person name="Ransome R.D."/>
            <person name="Dechmann D.K.N."/>
            <person name="Locatelli A.G."/>
            <person name="Puechmaille S.J."/>
            <person name="Fedrigo O."/>
            <person name="Jarvis E.D."/>
            <person name="Hiller M."/>
            <person name="Vernes S.C."/>
            <person name="Myers E.W."/>
            <person name="Teeling E.C."/>
        </authorList>
    </citation>
    <scope>NUCLEOTIDE SEQUENCE [LARGE SCALE GENOMIC DNA]</scope>
    <source>
        <strain evidence="2">MPipKuh1</strain>
        <tissue evidence="2">Flight muscle</tissue>
    </source>
</reference>
<sequence>MCIMCWYSKISYGMQMCGGYAQTSLLTESNMQCVETWPLPAKPWAGFGPAARSKVGPDLEMAASSEMQVLPQPNVSSVTTRGPPPCFSLNKRHSILPAALALQPQPQSRNQKMGEEEEGRKRRGEGEKATKKKKKKKKKK</sequence>
<dbReference type="Proteomes" id="UP000558488">
    <property type="component" value="Unassembled WGS sequence"/>
</dbReference>
<evidence type="ECO:0000313" key="3">
    <source>
        <dbReference type="Proteomes" id="UP000558488"/>
    </source>
</evidence>
<name>A0A7J7XC04_PIPKU</name>
<keyword evidence="3" id="KW-1185">Reference proteome</keyword>
<accession>A0A7J7XC04</accession>
<feature type="compositionally biased region" description="Basic residues" evidence="1">
    <location>
        <begin position="130"/>
        <end position="140"/>
    </location>
</feature>
<evidence type="ECO:0000313" key="2">
    <source>
        <dbReference type="EMBL" id="KAF6346926.1"/>
    </source>
</evidence>
<feature type="compositionally biased region" description="Basic and acidic residues" evidence="1">
    <location>
        <begin position="112"/>
        <end position="129"/>
    </location>
</feature>
<evidence type="ECO:0000256" key="1">
    <source>
        <dbReference type="SAM" id="MobiDB-lite"/>
    </source>
</evidence>
<comment type="caution">
    <text evidence="2">The sequence shown here is derived from an EMBL/GenBank/DDBJ whole genome shotgun (WGS) entry which is preliminary data.</text>
</comment>
<protein>
    <submittedName>
        <fullName evidence="2">Uncharacterized protein</fullName>
    </submittedName>
</protein>